<name>A0AAU9TL10_EUPED</name>
<proteinExistence type="predicted"/>
<accession>A0AAU9TL10</accession>
<dbReference type="Pfam" id="PF00102">
    <property type="entry name" value="Y_phosphatase"/>
    <property type="match status" value="1"/>
</dbReference>
<feature type="domain" description="Tyrosine-protein phosphatase" evidence="1">
    <location>
        <begin position="105"/>
        <end position="196"/>
    </location>
</feature>
<reference evidence="2" key="1">
    <citation type="submission" date="2022-03" db="EMBL/GenBank/DDBJ databases">
        <authorList>
            <person name="Tunstrom K."/>
        </authorList>
    </citation>
    <scope>NUCLEOTIDE SEQUENCE</scope>
</reference>
<dbReference type="AlphaFoldDB" id="A0AAU9TL10"/>
<evidence type="ECO:0000313" key="3">
    <source>
        <dbReference type="Proteomes" id="UP001153954"/>
    </source>
</evidence>
<comment type="caution">
    <text evidence="2">The sequence shown here is derived from an EMBL/GenBank/DDBJ whole genome shotgun (WGS) entry which is preliminary data.</text>
</comment>
<gene>
    <name evidence="2" type="ORF">EEDITHA_LOCUS4467</name>
</gene>
<dbReference type="Proteomes" id="UP001153954">
    <property type="component" value="Unassembled WGS sequence"/>
</dbReference>
<organism evidence="2 3">
    <name type="scientific">Euphydryas editha</name>
    <name type="common">Edith's checkerspot</name>
    <dbReference type="NCBI Taxonomy" id="104508"/>
    <lineage>
        <taxon>Eukaryota</taxon>
        <taxon>Metazoa</taxon>
        <taxon>Ecdysozoa</taxon>
        <taxon>Arthropoda</taxon>
        <taxon>Hexapoda</taxon>
        <taxon>Insecta</taxon>
        <taxon>Pterygota</taxon>
        <taxon>Neoptera</taxon>
        <taxon>Endopterygota</taxon>
        <taxon>Lepidoptera</taxon>
        <taxon>Glossata</taxon>
        <taxon>Ditrysia</taxon>
        <taxon>Papilionoidea</taxon>
        <taxon>Nymphalidae</taxon>
        <taxon>Nymphalinae</taxon>
        <taxon>Euphydryas</taxon>
    </lineage>
</organism>
<evidence type="ECO:0000313" key="2">
    <source>
        <dbReference type="EMBL" id="CAH2088294.1"/>
    </source>
</evidence>
<dbReference type="SUPFAM" id="SSF52799">
    <property type="entry name" value="(Phosphotyrosine protein) phosphatases II"/>
    <property type="match status" value="1"/>
</dbReference>
<dbReference type="EMBL" id="CAKOGL010000007">
    <property type="protein sequence ID" value="CAH2088294.1"/>
    <property type="molecule type" value="Genomic_DNA"/>
</dbReference>
<dbReference type="GO" id="GO:0004725">
    <property type="term" value="F:protein tyrosine phosphatase activity"/>
    <property type="evidence" value="ECO:0007669"/>
    <property type="project" value="InterPro"/>
</dbReference>
<protein>
    <recommendedName>
        <fullName evidence="1">Tyrosine-protein phosphatase domain-containing protein</fullName>
    </recommendedName>
</protein>
<dbReference type="Gene3D" id="3.90.190.10">
    <property type="entry name" value="Protein tyrosine phosphatase superfamily"/>
    <property type="match status" value="1"/>
</dbReference>
<sequence length="198" mass="22702">MKTENSKHPLVNSISCEEEYQPTERIDKWDRKSIVGNIGFDMFSTYLVDGFNIKRKFVIINNSGPEVDSYNFWSFIRENCCKVIFRFDGTSKKRNWLNHSQDDAYAVENIMERQSRKITHLQYHLHYLDELPSSGSAQLISFLEMVNKNRGAISKKSASGPNVIHSIGCFERAVTICVLDICLDQLIETNLVSVLNVG</sequence>
<dbReference type="InterPro" id="IPR029021">
    <property type="entry name" value="Prot-tyrosine_phosphatase-like"/>
</dbReference>
<evidence type="ECO:0000259" key="1">
    <source>
        <dbReference type="Pfam" id="PF00102"/>
    </source>
</evidence>
<keyword evidence="3" id="KW-1185">Reference proteome</keyword>
<dbReference type="InterPro" id="IPR000242">
    <property type="entry name" value="PTP_cat"/>
</dbReference>